<dbReference type="Pfam" id="PF07847">
    <property type="entry name" value="PCO_ADO"/>
    <property type="match status" value="1"/>
</dbReference>
<dbReference type="VEuPathDB" id="TriTrypDB:LDHU3_06.1430"/>
<keyword evidence="5" id="KW-1185">Reference proteome</keyword>
<dbReference type="InterPro" id="IPR011051">
    <property type="entry name" value="RmlC_Cupin_sf"/>
</dbReference>
<evidence type="ECO:0000313" key="5">
    <source>
        <dbReference type="Proteomes" id="UP000274082"/>
    </source>
</evidence>
<dbReference type="PANTHER" id="PTHR22966:SF61">
    <property type="entry name" value="2-AMINOETHANETHIOL DIOXYGENASE"/>
    <property type="match status" value="1"/>
</dbReference>
<name>A0A3S5H5U9_LEIDO</name>
<dbReference type="GO" id="GO:0016702">
    <property type="term" value="F:oxidoreductase activity, acting on single donors with incorporation of molecular oxygen, incorporation of two atoms of oxygen"/>
    <property type="evidence" value="ECO:0007669"/>
    <property type="project" value="InterPro"/>
</dbReference>
<dbReference type="GO" id="GO:0046872">
    <property type="term" value="F:metal ion binding"/>
    <property type="evidence" value="ECO:0007669"/>
    <property type="project" value="UniProtKB-KW"/>
</dbReference>
<evidence type="ECO:0000313" key="4">
    <source>
        <dbReference type="EMBL" id="AYU76159.1"/>
    </source>
</evidence>
<evidence type="ECO:0000256" key="2">
    <source>
        <dbReference type="ARBA" id="ARBA00023002"/>
    </source>
</evidence>
<evidence type="ECO:0008006" key="6">
    <source>
        <dbReference type="Google" id="ProtNLM"/>
    </source>
</evidence>
<dbReference type="InterPro" id="IPR012864">
    <property type="entry name" value="PCO/ADO"/>
</dbReference>
<dbReference type="AlphaFoldDB" id="A0A3S5H5U9"/>
<reference evidence="4 5" key="1">
    <citation type="journal article" date="2018" name="Sci. Rep.">
        <title>A complete Leishmania donovani reference genome identifies novel genetic variations associated with virulence.</title>
        <authorList>
            <person name="Lypaczewski P."/>
            <person name="Hoshizaki J."/>
            <person name="Zhang W.-W."/>
            <person name="McCall L.-I."/>
            <person name="Torcivia-Rodriguez J."/>
            <person name="Simonyan V."/>
            <person name="Kaur A."/>
            <person name="Dewar K."/>
            <person name="Matlashewski G."/>
        </authorList>
    </citation>
    <scope>NUCLEOTIDE SEQUENCE [LARGE SCALE GENOMIC DNA]</scope>
    <source>
        <strain evidence="4 5">LdCL</strain>
    </source>
</reference>
<keyword evidence="2" id="KW-0560">Oxidoreductase</keyword>
<keyword evidence="1" id="KW-0479">Metal-binding</keyword>
<dbReference type="Gene3D" id="2.60.120.10">
    <property type="entry name" value="Jelly Rolls"/>
    <property type="match status" value="1"/>
</dbReference>
<sequence length="293" mass="31796">MKSPGRCVRFARTPLTTCRPRMKRLIKSLQHFSMTSSEHVESFSKMTLRDFGFYVSDADAMRYVADEAYPIAERAFQLENALHQCRLSASTAQVSPMAWKSSSSDTLGCSTLYQDEAVTLCWFVLPPGKALPLHDHPGMTVWQRAMHGRLHLCSITREADSQTGTGASTAPINGTVVFDGELDGVGDAIPASDVLGFTPADGDGGGMLHEIRNIDATQPALFVDIISPPYNQAPSNIVCGYYTAEPLDATATLLPALAADCGVRHQLKAGDKVRLHPRINYSGPAMNAFLHVV</sequence>
<proteinExistence type="predicted"/>
<dbReference type="Proteomes" id="UP000274082">
    <property type="component" value="Chromosome 6"/>
</dbReference>
<keyword evidence="3" id="KW-0408">Iron</keyword>
<dbReference type="VEuPathDB" id="TriTrypDB:LdCL_060018000"/>
<dbReference type="VEuPathDB" id="TriTrypDB:LdBPK_061280.1"/>
<dbReference type="InterPro" id="IPR014710">
    <property type="entry name" value="RmlC-like_jellyroll"/>
</dbReference>
<gene>
    <name evidence="4" type="ORF">LdCL_060018000</name>
</gene>
<protein>
    <recommendedName>
        <fullName evidence="6">Cysteine dioxygenase</fullName>
    </recommendedName>
</protein>
<dbReference type="EMBL" id="CP029505">
    <property type="protein sequence ID" value="AYU76159.1"/>
    <property type="molecule type" value="Genomic_DNA"/>
</dbReference>
<evidence type="ECO:0000256" key="3">
    <source>
        <dbReference type="ARBA" id="ARBA00023004"/>
    </source>
</evidence>
<dbReference type="OrthoDB" id="271433at2759"/>
<dbReference type="SUPFAM" id="SSF51182">
    <property type="entry name" value="RmlC-like cupins"/>
    <property type="match status" value="1"/>
</dbReference>
<dbReference type="CDD" id="cd20289">
    <property type="entry name" value="cupin_ADO"/>
    <property type="match status" value="1"/>
</dbReference>
<evidence type="ECO:0000256" key="1">
    <source>
        <dbReference type="ARBA" id="ARBA00022723"/>
    </source>
</evidence>
<organism evidence="4 5">
    <name type="scientific">Leishmania donovani</name>
    <dbReference type="NCBI Taxonomy" id="5661"/>
    <lineage>
        <taxon>Eukaryota</taxon>
        <taxon>Discoba</taxon>
        <taxon>Euglenozoa</taxon>
        <taxon>Kinetoplastea</taxon>
        <taxon>Metakinetoplastina</taxon>
        <taxon>Trypanosomatida</taxon>
        <taxon>Trypanosomatidae</taxon>
        <taxon>Leishmaniinae</taxon>
        <taxon>Leishmania</taxon>
    </lineage>
</organism>
<dbReference type="PANTHER" id="PTHR22966">
    <property type="entry name" value="2-AMINOETHANETHIOL DIOXYGENASE"/>
    <property type="match status" value="1"/>
</dbReference>
<accession>A0A3S5H5U9</accession>